<dbReference type="KEGG" id="this:HZT40_20645"/>
<dbReference type="SUPFAM" id="SSF58100">
    <property type="entry name" value="Bacterial hemolysins"/>
    <property type="match status" value="1"/>
</dbReference>
<evidence type="ECO:0000313" key="2">
    <source>
        <dbReference type="EMBL" id="QLQ33609.1"/>
    </source>
</evidence>
<sequence>MRYRNKTLDTLEQEKTSLQECIQTQKQEIAALTIAKEQGEKLQRQLEDVQARLENWSGTCKTPSSKMTCWAKTGMNYSKTTPN</sequence>
<feature type="coiled-coil region" evidence="1">
    <location>
        <begin position="8"/>
        <end position="59"/>
    </location>
</feature>
<dbReference type="EMBL" id="CP059265">
    <property type="protein sequence ID" value="QLQ33609.1"/>
    <property type="molecule type" value="Genomic_DNA"/>
</dbReference>
<dbReference type="AlphaFoldDB" id="A0A7L6AWU5"/>
<keyword evidence="1" id="KW-0175">Coiled coil</keyword>
<keyword evidence="3" id="KW-1185">Reference proteome</keyword>
<proteinExistence type="predicted"/>
<evidence type="ECO:0000256" key="1">
    <source>
        <dbReference type="SAM" id="Coils"/>
    </source>
</evidence>
<organism evidence="2 3">
    <name type="scientific">Candidatus Thiothrix singaporensis</name>
    <dbReference type="NCBI Taxonomy" id="2799669"/>
    <lineage>
        <taxon>Bacteria</taxon>
        <taxon>Pseudomonadati</taxon>
        <taxon>Pseudomonadota</taxon>
        <taxon>Gammaproteobacteria</taxon>
        <taxon>Thiotrichales</taxon>
        <taxon>Thiotrichaceae</taxon>
        <taxon>Thiothrix</taxon>
    </lineage>
</organism>
<evidence type="ECO:0000313" key="3">
    <source>
        <dbReference type="Proteomes" id="UP000510621"/>
    </source>
</evidence>
<reference evidence="2" key="1">
    <citation type="submission" date="2020-06" db="EMBL/GenBank/DDBJ databases">
        <title>Analysis procedures for assessing recovery of high quality, complete, closed genomes from Nanopore long read metagenome sequencing.</title>
        <authorList>
            <person name="Bessarab I."/>
            <person name="Arumugam K."/>
            <person name="Haryono M."/>
            <person name="Liu X."/>
            <person name="Roy S."/>
            <person name="Zuniga-Montanez R.E."/>
            <person name="Qiu G."/>
            <person name="Drautz-Moses D.I."/>
            <person name="Law Y.Y."/>
            <person name="Wuertz S."/>
            <person name="Lauro F.M."/>
            <person name="Huson D.H."/>
            <person name="Williams R.B."/>
        </authorList>
    </citation>
    <scope>NUCLEOTIDE SEQUENCE [LARGE SCALE GENOMIC DNA]</scope>
    <source>
        <strain evidence="2">SSD2</strain>
    </source>
</reference>
<protein>
    <submittedName>
        <fullName evidence="2">Uncharacterized protein</fullName>
    </submittedName>
</protein>
<accession>A0A7L6AWU5</accession>
<gene>
    <name evidence="2" type="ORF">HZT40_20645</name>
</gene>
<name>A0A7L6AWU5_9GAMM</name>
<dbReference type="Proteomes" id="UP000510621">
    <property type="component" value="Chromosome"/>
</dbReference>